<dbReference type="PANTHER" id="PTHR47894">
    <property type="entry name" value="HTH-TYPE TRANSCRIPTIONAL REGULATOR GADX"/>
    <property type="match status" value="1"/>
</dbReference>
<keyword evidence="1" id="KW-0805">Transcription regulation</keyword>
<gene>
    <name evidence="5" type="ORF">J2S43_001665</name>
</gene>
<accession>A0ABT9MP32</accession>
<proteinExistence type="predicted"/>
<dbReference type="Proteomes" id="UP001240984">
    <property type="component" value="Unassembled WGS sequence"/>
</dbReference>
<dbReference type="Pfam" id="PF12625">
    <property type="entry name" value="Arabinose_bd"/>
    <property type="match status" value="1"/>
</dbReference>
<dbReference type="RefSeq" id="WP_306828138.1">
    <property type="nucleotide sequence ID" value="NZ_JAUSRA010000001.1"/>
</dbReference>
<dbReference type="InterPro" id="IPR018060">
    <property type="entry name" value="HTH_AraC"/>
</dbReference>
<protein>
    <submittedName>
        <fullName evidence="5">AraC-like DNA-binding protein</fullName>
    </submittedName>
</protein>
<evidence type="ECO:0000313" key="6">
    <source>
        <dbReference type="Proteomes" id="UP001240984"/>
    </source>
</evidence>
<evidence type="ECO:0000256" key="1">
    <source>
        <dbReference type="ARBA" id="ARBA00023015"/>
    </source>
</evidence>
<comment type="caution">
    <text evidence="5">The sequence shown here is derived from an EMBL/GenBank/DDBJ whole genome shotgun (WGS) entry which is preliminary data.</text>
</comment>
<dbReference type="EMBL" id="JAUSRA010000001">
    <property type="protein sequence ID" value="MDP9793153.1"/>
    <property type="molecule type" value="Genomic_DNA"/>
</dbReference>
<keyword evidence="6" id="KW-1185">Reference proteome</keyword>
<dbReference type="Pfam" id="PF12833">
    <property type="entry name" value="HTH_18"/>
    <property type="match status" value="1"/>
</dbReference>
<sequence length="353" mass="38988">MARSPDGTGHGVESDGSPFDRAAIPPAVLAGVLDVGRREGLSVSSWFAGTGLDPVLLYAPGARVSLQQGRTILRRAIDALPGRPLGFEVGERDTLLSFGFLGIAMRASATAGEAFALAEELHLSAGSLLDVEREDLGAEIGIRFRERWPDPGILVFLCEEALASTTIIIRSMLAETPWTPVRVDLSYPPPPHASRYRRVFGCPIVFSADANRLVIPKELLDRPLPTQHKPTRQMAMEICRQYLSPGEAPPDIVTSVEALVGGNLRHPLTMSDIADRLFITERTLRRRLADSGERFSTIRDRVRERRATSLLWDTTMPVGDVAAEIGFNDGREFRRAYVRWRGLTPTEARRSRR</sequence>
<dbReference type="InterPro" id="IPR009057">
    <property type="entry name" value="Homeodomain-like_sf"/>
</dbReference>
<keyword evidence="3" id="KW-0804">Transcription</keyword>
<dbReference type="InterPro" id="IPR032687">
    <property type="entry name" value="AraC-type_N"/>
</dbReference>
<dbReference type="SMART" id="SM00342">
    <property type="entry name" value="HTH_ARAC"/>
    <property type="match status" value="1"/>
</dbReference>
<dbReference type="PANTHER" id="PTHR47894:SF1">
    <property type="entry name" value="HTH-TYPE TRANSCRIPTIONAL REGULATOR VQSM"/>
    <property type="match status" value="1"/>
</dbReference>
<dbReference type="PROSITE" id="PS01124">
    <property type="entry name" value="HTH_ARAC_FAMILY_2"/>
    <property type="match status" value="1"/>
</dbReference>
<evidence type="ECO:0000313" key="5">
    <source>
        <dbReference type="EMBL" id="MDP9793153.1"/>
    </source>
</evidence>
<keyword evidence="2" id="KW-0238">DNA-binding</keyword>
<evidence type="ECO:0000256" key="3">
    <source>
        <dbReference type="ARBA" id="ARBA00023163"/>
    </source>
</evidence>
<name>A0ABT9MP32_9ACTN</name>
<evidence type="ECO:0000259" key="4">
    <source>
        <dbReference type="PROSITE" id="PS01124"/>
    </source>
</evidence>
<organism evidence="5 6">
    <name type="scientific">Catenuloplanes nepalensis</name>
    <dbReference type="NCBI Taxonomy" id="587533"/>
    <lineage>
        <taxon>Bacteria</taxon>
        <taxon>Bacillati</taxon>
        <taxon>Actinomycetota</taxon>
        <taxon>Actinomycetes</taxon>
        <taxon>Micromonosporales</taxon>
        <taxon>Micromonosporaceae</taxon>
        <taxon>Catenuloplanes</taxon>
    </lineage>
</organism>
<dbReference type="Gene3D" id="1.10.10.60">
    <property type="entry name" value="Homeodomain-like"/>
    <property type="match status" value="1"/>
</dbReference>
<evidence type="ECO:0000256" key="2">
    <source>
        <dbReference type="ARBA" id="ARBA00023125"/>
    </source>
</evidence>
<dbReference type="SUPFAM" id="SSF46689">
    <property type="entry name" value="Homeodomain-like"/>
    <property type="match status" value="1"/>
</dbReference>
<reference evidence="5 6" key="1">
    <citation type="submission" date="2023-07" db="EMBL/GenBank/DDBJ databases">
        <title>Sequencing the genomes of 1000 actinobacteria strains.</title>
        <authorList>
            <person name="Klenk H.-P."/>
        </authorList>
    </citation>
    <scope>NUCLEOTIDE SEQUENCE [LARGE SCALE GENOMIC DNA]</scope>
    <source>
        <strain evidence="5 6">DSM 44710</strain>
    </source>
</reference>
<feature type="domain" description="HTH araC/xylS-type" evidence="4">
    <location>
        <begin position="254"/>
        <end position="351"/>
    </location>
</feature>